<organism evidence="2 3">
    <name type="scientific">Streptomyces caniferus</name>
    <dbReference type="NCBI Taxonomy" id="285557"/>
    <lineage>
        <taxon>Bacteria</taxon>
        <taxon>Bacillati</taxon>
        <taxon>Actinomycetota</taxon>
        <taxon>Actinomycetes</taxon>
        <taxon>Kitasatosporales</taxon>
        <taxon>Streptomycetaceae</taxon>
        <taxon>Streptomyces</taxon>
    </lineage>
</organism>
<keyword evidence="3" id="KW-1185">Reference proteome</keyword>
<evidence type="ECO:0000313" key="3">
    <source>
        <dbReference type="Proteomes" id="UP001432292"/>
    </source>
</evidence>
<dbReference type="Gene3D" id="3.40.50.1820">
    <property type="entry name" value="alpha/beta hydrolase"/>
    <property type="match status" value="1"/>
</dbReference>
<dbReference type="PANTHER" id="PTHR43194">
    <property type="entry name" value="HYDROLASE ALPHA/BETA FOLD FAMILY"/>
    <property type="match status" value="1"/>
</dbReference>
<evidence type="ECO:0000259" key="1">
    <source>
        <dbReference type="Pfam" id="PF12697"/>
    </source>
</evidence>
<dbReference type="GeneID" id="96634100"/>
<reference evidence="2" key="1">
    <citation type="submission" date="2022-10" db="EMBL/GenBank/DDBJ databases">
        <title>The complete genomes of actinobacterial strains from the NBC collection.</title>
        <authorList>
            <person name="Joergensen T.S."/>
            <person name="Alvarez Arevalo M."/>
            <person name="Sterndorff E.B."/>
            <person name="Faurdal D."/>
            <person name="Vuksanovic O."/>
            <person name="Mourched A.-S."/>
            <person name="Charusanti P."/>
            <person name="Shaw S."/>
            <person name="Blin K."/>
            <person name="Weber T."/>
        </authorList>
    </citation>
    <scope>NUCLEOTIDE SEQUENCE</scope>
    <source>
        <strain evidence="2">NBC_01256</strain>
    </source>
</reference>
<dbReference type="PANTHER" id="PTHR43194:SF2">
    <property type="entry name" value="PEROXISOMAL MEMBRANE PROTEIN LPX1"/>
    <property type="match status" value="1"/>
</dbReference>
<dbReference type="SUPFAM" id="SSF53474">
    <property type="entry name" value="alpha/beta-Hydrolases"/>
    <property type="match status" value="1"/>
</dbReference>
<dbReference type="InterPro" id="IPR000073">
    <property type="entry name" value="AB_hydrolase_1"/>
</dbReference>
<evidence type="ECO:0000313" key="2">
    <source>
        <dbReference type="EMBL" id="WUS26764.1"/>
    </source>
</evidence>
<name>A0ABZ1VVC6_9ACTN</name>
<protein>
    <submittedName>
        <fullName evidence="2">Alpha/beta hydrolase</fullName>
    </submittedName>
</protein>
<proteinExistence type="predicted"/>
<sequence>MTERAGTVEAEGQEWWTASGVRLRRVSSGDGRGNWLFVPGGPGLGSESLHGLVAAARVPGSAWLVDLPGDGSNRGLPAVPADPYAQWPGVLAEAAQALDEVVMVGHSTGGMFLLSVPELPAQLAGLVLISSAPHAGWRSGFARYAQDHPLPEVDAAAERYARQPDDRTLRALTLAAAPWNFRPSASAEGRALLSGLPYCHDAVAWADAHFDDDYRARWTPRDLPTLIVSGDRDHVVDQRLWQDEPGFQGPHVLHRRIAEAGHFPWVENPEAVRTAFADLAARLAPTD</sequence>
<accession>A0ABZ1VVC6</accession>
<dbReference type="EMBL" id="CP108473">
    <property type="protein sequence ID" value="WUS26764.1"/>
    <property type="molecule type" value="Genomic_DNA"/>
</dbReference>
<dbReference type="RefSeq" id="WP_328687104.1">
    <property type="nucleotide sequence ID" value="NZ_CP108005.1"/>
</dbReference>
<dbReference type="Pfam" id="PF12697">
    <property type="entry name" value="Abhydrolase_6"/>
    <property type="match status" value="1"/>
</dbReference>
<feature type="domain" description="AB hydrolase-1" evidence="1">
    <location>
        <begin position="36"/>
        <end position="273"/>
    </location>
</feature>
<dbReference type="Proteomes" id="UP001432292">
    <property type="component" value="Chromosome"/>
</dbReference>
<dbReference type="GO" id="GO:0016787">
    <property type="term" value="F:hydrolase activity"/>
    <property type="evidence" value="ECO:0007669"/>
    <property type="project" value="UniProtKB-KW"/>
</dbReference>
<gene>
    <name evidence="2" type="ORF">OG727_33235</name>
</gene>
<keyword evidence="2" id="KW-0378">Hydrolase</keyword>
<dbReference type="InterPro" id="IPR050228">
    <property type="entry name" value="Carboxylesterase_BioH"/>
</dbReference>
<dbReference type="InterPro" id="IPR029058">
    <property type="entry name" value="AB_hydrolase_fold"/>
</dbReference>